<keyword evidence="4" id="KW-0863">Zinc-finger</keyword>
<dbReference type="Gene3D" id="1.20.120.1750">
    <property type="match status" value="1"/>
</dbReference>
<dbReference type="GO" id="GO:0016567">
    <property type="term" value="P:protein ubiquitination"/>
    <property type="evidence" value="ECO:0007669"/>
    <property type="project" value="InterPro"/>
</dbReference>
<organism evidence="8">
    <name type="scientific">viral metagenome</name>
    <dbReference type="NCBI Taxonomy" id="1070528"/>
    <lineage>
        <taxon>unclassified sequences</taxon>
        <taxon>metagenomes</taxon>
        <taxon>organismal metagenomes</taxon>
    </lineage>
</organism>
<dbReference type="GO" id="GO:0008270">
    <property type="term" value="F:zinc ion binding"/>
    <property type="evidence" value="ECO:0007669"/>
    <property type="project" value="UniProtKB-KW"/>
</dbReference>
<evidence type="ECO:0000256" key="4">
    <source>
        <dbReference type="ARBA" id="ARBA00022771"/>
    </source>
</evidence>
<keyword evidence="6" id="KW-0862">Zinc</keyword>
<keyword evidence="3" id="KW-0677">Repeat</keyword>
<dbReference type="GO" id="GO:0004842">
    <property type="term" value="F:ubiquitin-protein transferase activity"/>
    <property type="evidence" value="ECO:0007669"/>
    <property type="project" value="InterPro"/>
</dbReference>
<sequence>MSCSICYCPIEGVKIKCSDLRCLGAACAECVVRFIDVVHTEGSGQKLACTREDCSGEYDQASIAALPFATQKKYRESLMRYFFKANKSEIEERKKHTLLIDKMKAERMAFYSENMPKAVMAVANIAFAEKLRKVKKIEANQKAAQFGRLCINLFCGGFLDKELTCCKCNVTFCPLCEDEKKHGHVCKQETKESIALIKSLRACPHCGTRIEKGEGCMAVTCAVCNTDFWYNTGEKGNAGNHGQSIPVVISAFRQLSVEYHSTIPPFLSTKLKEIETQFAEPIASDDTLVSTATRARITERLVDFSSLYSKTLRAKMEKMMLGKKLSQIEKMLSEKPEGYLNTLTEALLANTDRKVIMFKGEEHDGVIYAQEFGIADNVKEVAKQLNLDLFQVVNSLEMNSGVLGNFFFQYA</sequence>
<dbReference type="InterPro" id="IPR044066">
    <property type="entry name" value="TRIAD_supradom"/>
</dbReference>
<evidence type="ECO:0000259" key="7">
    <source>
        <dbReference type="PROSITE" id="PS51873"/>
    </source>
</evidence>
<dbReference type="PROSITE" id="PS51873">
    <property type="entry name" value="TRIAD"/>
    <property type="match status" value="1"/>
</dbReference>
<evidence type="ECO:0000256" key="3">
    <source>
        <dbReference type="ARBA" id="ARBA00022737"/>
    </source>
</evidence>
<reference evidence="8" key="1">
    <citation type="journal article" date="2020" name="Nature">
        <title>Giant virus diversity and host interactions through global metagenomics.</title>
        <authorList>
            <person name="Schulz F."/>
            <person name="Roux S."/>
            <person name="Paez-Espino D."/>
            <person name="Jungbluth S."/>
            <person name="Walsh D.A."/>
            <person name="Denef V.J."/>
            <person name="McMahon K.D."/>
            <person name="Konstantinidis K.T."/>
            <person name="Eloe-Fadrosh E.A."/>
            <person name="Kyrpides N.C."/>
            <person name="Woyke T."/>
        </authorList>
    </citation>
    <scope>NUCLEOTIDE SEQUENCE</scope>
    <source>
        <strain evidence="8">GVMAG-S-3300013014-136</strain>
    </source>
</reference>
<dbReference type="AlphaFoldDB" id="A0A6C0KUK5"/>
<dbReference type="EMBL" id="MN740961">
    <property type="protein sequence ID" value="QHU20018.1"/>
    <property type="molecule type" value="Genomic_DNA"/>
</dbReference>
<dbReference type="InterPro" id="IPR031127">
    <property type="entry name" value="E3_UB_ligase_RBR"/>
</dbReference>
<evidence type="ECO:0000256" key="2">
    <source>
        <dbReference type="ARBA" id="ARBA00022723"/>
    </source>
</evidence>
<accession>A0A6C0KUK5</accession>
<keyword evidence="5" id="KW-0833">Ubl conjugation pathway</keyword>
<evidence type="ECO:0000256" key="6">
    <source>
        <dbReference type="ARBA" id="ARBA00022833"/>
    </source>
</evidence>
<dbReference type="CDD" id="cd20336">
    <property type="entry name" value="Rcat_RBR"/>
    <property type="match status" value="1"/>
</dbReference>
<name>A0A6C0KUK5_9ZZZZ</name>
<dbReference type="SUPFAM" id="SSF57850">
    <property type="entry name" value="RING/U-box"/>
    <property type="match status" value="1"/>
</dbReference>
<keyword evidence="2" id="KW-0479">Metal-binding</keyword>
<keyword evidence="1" id="KW-0808">Transferase</keyword>
<proteinExistence type="predicted"/>
<feature type="domain" description="RING-type" evidence="7">
    <location>
        <begin position="1"/>
        <end position="255"/>
    </location>
</feature>
<dbReference type="PANTHER" id="PTHR11685">
    <property type="entry name" value="RBR FAMILY RING FINGER AND IBR DOMAIN-CONTAINING"/>
    <property type="match status" value="1"/>
</dbReference>
<protein>
    <recommendedName>
        <fullName evidence="7">RING-type domain-containing protein</fullName>
    </recommendedName>
</protein>
<evidence type="ECO:0000313" key="8">
    <source>
        <dbReference type="EMBL" id="QHU20018.1"/>
    </source>
</evidence>
<evidence type="ECO:0000256" key="1">
    <source>
        <dbReference type="ARBA" id="ARBA00022679"/>
    </source>
</evidence>
<evidence type="ECO:0000256" key="5">
    <source>
        <dbReference type="ARBA" id="ARBA00022786"/>
    </source>
</evidence>